<feature type="transmembrane region" description="Helical" evidence="1">
    <location>
        <begin position="12"/>
        <end position="31"/>
    </location>
</feature>
<dbReference type="RefSeq" id="WP_141789889.1">
    <property type="nucleotide sequence ID" value="NZ_VFOQ01000001.1"/>
</dbReference>
<dbReference type="EMBL" id="VFOQ01000001">
    <property type="protein sequence ID" value="TQL60375.1"/>
    <property type="molecule type" value="Genomic_DNA"/>
</dbReference>
<evidence type="ECO:0000313" key="3">
    <source>
        <dbReference type="Proteomes" id="UP000319514"/>
    </source>
</evidence>
<keyword evidence="1" id="KW-0472">Membrane</keyword>
<proteinExistence type="predicted"/>
<reference evidence="2 3" key="1">
    <citation type="submission" date="2019-06" db="EMBL/GenBank/DDBJ databases">
        <title>Sequencing the genomes of 1000 actinobacteria strains.</title>
        <authorList>
            <person name="Klenk H.-P."/>
        </authorList>
    </citation>
    <scope>NUCLEOTIDE SEQUENCE [LARGE SCALE GENOMIC DNA]</scope>
    <source>
        <strain evidence="2 3">DSM 18082</strain>
    </source>
</reference>
<feature type="transmembrane region" description="Helical" evidence="1">
    <location>
        <begin position="105"/>
        <end position="128"/>
    </location>
</feature>
<sequence>MKLYADLPGRRTTQLASDVLVVAWVALWAHLGRVVHDAVLGLAAPARRLESAGAGFGRSMGDASRTLHQVPVVGDQLHAPFDRAAATGTGIAGAGHDLVTAVAHLALVLGWATALVPILLVAGTWFVWRLRFARRARAAQRLVDSDADVDLFALRAMSRQPLPRLARVSDDPVGAWRSGDRQVIRALAAMELKEAGLRPPPLPVSQTGR</sequence>
<dbReference type="Proteomes" id="UP000319514">
    <property type="component" value="Unassembled WGS sequence"/>
</dbReference>
<keyword evidence="1" id="KW-0812">Transmembrane</keyword>
<keyword evidence="1" id="KW-1133">Transmembrane helix</keyword>
<dbReference type="OrthoDB" id="5198533at2"/>
<name>A0A542ZJ57_9MICO</name>
<evidence type="ECO:0000313" key="2">
    <source>
        <dbReference type="EMBL" id="TQL60375.1"/>
    </source>
</evidence>
<dbReference type="AlphaFoldDB" id="A0A542ZJ57"/>
<accession>A0A542ZJ57</accession>
<evidence type="ECO:0000256" key="1">
    <source>
        <dbReference type="SAM" id="Phobius"/>
    </source>
</evidence>
<comment type="caution">
    <text evidence="2">The sequence shown here is derived from an EMBL/GenBank/DDBJ whole genome shotgun (WGS) entry which is preliminary data.</text>
</comment>
<protein>
    <recommendedName>
        <fullName evidence="4">Transmembrane protein</fullName>
    </recommendedName>
</protein>
<evidence type="ECO:0008006" key="4">
    <source>
        <dbReference type="Google" id="ProtNLM"/>
    </source>
</evidence>
<gene>
    <name evidence="2" type="ORF">FB474_1762</name>
</gene>
<keyword evidence="3" id="KW-1185">Reference proteome</keyword>
<organism evidence="2 3">
    <name type="scientific">Oryzihumus leptocrescens</name>
    <dbReference type="NCBI Taxonomy" id="297536"/>
    <lineage>
        <taxon>Bacteria</taxon>
        <taxon>Bacillati</taxon>
        <taxon>Actinomycetota</taxon>
        <taxon>Actinomycetes</taxon>
        <taxon>Micrococcales</taxon>
        <taxon>Intrasporangiaceae</taxon>
        <taxon>Oryzihumus</taxon>
    </lineage>
</organism>